<dbReference type="RefSeq" id="WP_135943512.1">
    <property type="nucleotide sequence ID" value="NZ_BMEI01000001.1"/>
</dbReference>
<sequence length="686" mass="73664">MKYRLLGAAAAIALAGFGPVAAQSGQQPLQFVDIFSLEMAANPQISPNGDRVVYQRRSNDIMTDQTASALWIVDYDGSDHLPLVTGPGNYSSPVWAPDSERLAFVASENEKTQLRVVWPDRGVTAKLATLPSGASNISWSPNGEWLAFTAFVRGPGPQVDIGMPTPPPGADWAESALVDETVRYEFDGVGELPDGGQQIFVISAEGGTPRQLTELAGGSPSAPVWAPNGQELFYSYGGDAETNFDFSESDIYAVSLDGADPRQITDYPGAESSPSISPDGETLAYLGFENRQASQQNTHLFLLELDGGEPRELLPDLDRGIGAAEWDSSGNGLWITYDDRGRSLLSYVGTNGNLQAVTDDLGGLVFGRPYTSGAFSISDNGRFAASIGTANDLANVGVGNRRGNVSVITDLNDDILGQRALARVEEITWTSSAPDGREIQGWIAYPPDFDEDQDYPLILEIHGGPHTAYGPHFSGEVQLYAAAGYVVLYTNPRGSTSYGEDFANLIDKAYPGEDVDDLLSGVDAVVERGFIDSDRLFVTGGSGGGVLTAELIGNDTRFAAAAVAKPVINWTSFILAADIGPTVMPYWFGVTPWEAPEVYWERSPLSHVGDVETPTLVIVGAEDRRTPVFEAEQYYNALQIRGVESRLVRIPGAYHGIADSRPSRLLQKAGHILAWFDAHDPANADN</sequence>
<dbReference type="Proteomes" id="UP000305451">
    <property type="component" value="Unassembled WGS sequence"/>
</dbReference>
<dbReference type="PANTHER" id="PTHR42776:SF27">
    <property type="entry name" value="DIPEPTIDYL PEPTIDASE FAMILY MEMBER 6"/>
    <property type="match status" value="1"/>
</dbReference>
<evidence type="ECO:0000259" key="4">
    <source>
        <dbReference type="Pfam" id="PF00326"/>
    </source>
</evidence>
<keyword evidence="1" id="KW-0378">Hydrolase</keyword>
<organism evidence="5 6">
    <name type="scientific">Marinicauda pacifica</name>
    <dbReference type="NCBI Taxonomy" id="1133559"/>
    <lineage>
        <taxon>Bacteria</taxon>
        <taxon>Pseudomonadati</taxon>
        <taxon>Pseudomonadota</taxon>
        <taxon>Alphaproteobacteria</taxon>
        <taxon>Maricaulales</taxon>
        <taxon>Maricaulaceae</taxon>
        <taxon>Marinicauda</taxon>
    </lineage>
</organism>
<dbReference type="SUPFAM" id="SSF82171">
    <property type="entry name" value="DPP6 N-terminal domain-like"/>
    <property type="match status" value="1"/>
</dbReference>
<evidence type="ECO:0000256" key="2">
    <source>
        <dbReference type="ARBA" id="ARBA00022825"/>
    </source>
</evidence>
<feature type="signal peptide" evidence="3">
    <location>
        <begin position="1"/>
        <end position="22"/>
    </location>
</feature>
<gene>
    <name evidence="5" type="ORF">E5162_03315</name>
</gene>
<dbReference type="Pfam" id="PF00326">
    <property type="entry name" value="Peptidase_S9"/>
    <property type="match status" value="1"/>
</dbReference>
<dbReference type="GO" id="GO:0006508">
    <property type="term" value="P:proteolysis"/>
    <property type="evidence" value="ECO:0007669"/>
    <property type="project" value="InterPro"/>
</dbReference>
<dbReference type="InterPro" id="IPR001375">
    <property type="entry name" value="Peptidase_S9_cat"/>
</dbReference>
<dbReference type="Gene3D" id="3.40.50.1820">
    <property type="entry name" value="alpha/beta hydrolase"/>
    <property type="match status" value="1"/>
</dbReference>
<comment type="caution">
    <text evidence="5">The sequence shown here is derived from an EMBL/GenBank/DDBJ whole genome shotgun (WGS) entry which is preliminary data.</text>
</comment>
<feature type="domain" description="Peptidase S9 prolyl oligopeptidase catalytic" evidence="4">
    <location>
        <begin position="471"/>
        <end position="678"/>
    </location>
</feature>
<dbReference type="PANTHER" id="PTHR42776">
    <property type="entry name" value="SERINE PEPTIDASE S9 FAMILY MEMBER"/>
    <property type="match status" value="1"/>
</dbReference>
<name>A0A4S2HE84_9PROT</name>
<keyword evidence="2" id="KW-0720">Serine protease</keyword>
<dbReference type="GO" id="GO:0004252">
    <property type="term" value="F:serine-type endopeptidase activity"/>
    <property type="evidence" value="ECO:0007669"/>
    <property type="project" value="TreeGrafter"/>
</dbReference>
<dbReference type="InterPro" id="IPR011042">
    <property type="entry name" value="6-blade_b-propeller_TolB-like"/>
</dbReference>
<accession>A0A4S2HE84</accession>
<feature type="chain" id="PRO_5020600419" evidence="3">
    <location>
        <begin position="23"/>
        <end position="686"/>
    </location>
</feature>
<dbReference type="Pfam" id="PF07676">
    <property type="entry name" value="PD40"/>
    <property type="match status" value="3"/>
</dbReference>
<evidence type="ECO:0000313" key="5">
    <source>
        <dbReference type="EMBL" id="TGY94316.1"/>
    </source>
</evidence>
<evidence type="ECO:0000256" key="3">
    <source>
        <dbReference type="SAM" id="SignalP"/>
    </source>
</evidence>
<dbReference type="OrthoDB" id="9812921at2"/>
<reference evidence="5 6" key="1">
    <citation type="journal article" date="2013" name="Int. J. Syst. Evol. Microbiol.">
        <title>Marinicauda pacifica gen. nov., sp. nov., a prosthecate alphaproteobacterium of the family Hyphomonadaceae isolated from deep seawater.</title>
        <authorList>
            <person name="Zhang X.Y."/>
            <person name="Li G.W."/>
            <person name="Wang C.S."/>
            <person name="Zhang Y.J."/>
            <person name="Xu X.W."/>
            <person name="Li H."/>
            <person name="Liu A."/>
            <person name="Liu C."/>
            <person name="Xie B.B."/>
            <person name="Qin Q.L."/>
            <person name="Xu Z."/>
            <person name="Chen X.L."/>
            <person name="Zhou B.C."/>
            <person name="Zhang Y.Z."/>
        </authorList>
    </citation>
    <scope>NUCLEOTIDE SEQUENCE [LARGE SCALE GENOMIC DNA]</scope>
    <source>
        <strain evidence="5 6">P-1 km-3</strain>
    </source>
</reference>
<dbReference type="AlphaFoldDB" id="A0A4S2HE84"/>
<dbReference type="InterPro" id="IPR011659">
    <property type="entry name" value="WD40"/>
</dbReference>
<dbReference type="Gene3D" id="2.120.10.30">
    <property type="entry name" value="TolB, C-terminal domain"/>
    <property type="match status" value="2"/>
</dbReference>
<dbReference type="EMBL" id="SRXV01000001">
    <property type="protein sequence ID" value="TGY94316.1"/>
    <property type="molecule type" value="Genomic_DNA"/>
</dbReference>
<proteinExistence type="predicted"/>
<dbReference type="SUPFAM" id="SSF53474">
    <property type="entry name" value="alpha/beta-Hydrolases"/>
    <property type="match status" value="1"/>
</dbReference>
<keyword evidence="2" id="KW-0645">Protease</keyword>
<dbReference type="InterPro" id="IPR029058">
    <property type="entry name" value="AB_hydrolase_fold"/>
</dbReference>
<evidence type="ECO:0000313" key="6">
    <source>
        <dbReference type="Proteomes" id="UP000305451"/>
    </source>
</evidence>
<keyword evidence="3" id="KW-0732">Signal</keyword>
<evidence type="ECO:0000256" key="1">
    <source>
        <dbReference type="ARBA" id="ARBA00022801"/>
    </source>
</evidence>
<protein>
    <submittedName>
        <fullName evidence="5">S9 family peptidase</fullName>
    </submittedName>
</protein>
<keyword evidence="6" id="KW-1185">Reference proteome</keyword>